<feature type="compositionally biased region" description="Polar residues" evidence="1">
    <location>
        <begin position="7"/>
        <end position="19"/>
    </location>
</feature>
<comment type="caution">
    <text evidence="3">The sequence shown here is derived from an EMBL/GenBank/DDBJ whole genome shotgun (WGS) entry which is preliminary data.</text>
</comment>
<keyword evidence="2" id="KW-0472">Membrane</keyword>
<name>A0ABW2RRV5_9NOCA</name>
<reference evidence="4" key="1">
    <citation type="journal article" date="2019" name="Int. J. Syst. Evol. Microbiol.">
        <title>The Global Catalogue of Microorganisms (GCM) 10K type strain sequencing project: providing services to taxonomists for standard genome sequencing and annotation.</title>
        <authorList>
            <consortium name="The Broad Institute Genomics Platform"/>
            <consortium name="The Broad Institute Genome Sequencing Center for Infectious Disease"/>
            <person name="Wu L."/>
            <person name="Ma J."/>
        </authorList>
    </citation>
    <scope>NUCLEOTIDE SEQUENCE [LARGE SCALE GENOMIC DNA]</scope>
    <source>
        <strain evidence="4">ICMP 19430</strain>
    </source>
</reference>
<evidence type="ECO:0000256" key="2">
    <source>
        <dbReference type="SAM" id="Phobius"/>
    </source>
</evidence>
<dbReference type="EMBL" id="JBHTCS010000001">
    <property type="protein sequence ID" value="MFC7446467.1"/>
    <property type="molecule type" value="Genomic_DNA"/>
</dbReference>
<keyword evidence="4" id="KW-1185">Reference proteome</keyword>
<organism evidence="3 4">
    <name type="scientific">Rhodococcus daqingensis</name>
    <dbReference type="NCBI Taxonomy" id="2479363"/>
    <lineage>
        <taxon>Bacteria</taxon>
        <taxon>Bacillati</taxon>
        <taxon>Actinomycetota</taxon>
        <taxon>Actinomycetes</taxon>
        <taxon>Mycobacteriales</taxon>
        <taxon>Nocardiaceae</taxon>
        <taxon>Rhodococcus</taxon>
    </lineage>
</organism>
<accession>A0ABW2RRV5</accession>
<evidence type="ECO:0000313" key="3">
    <source>
        <dbReference type="EMBL" id="MFC7446467.1"/>
    </source>
</evidence>
<feature type="transmembrane region" description="Helical" evidence="2">
    <location>
        <begin position="36"/>
        <end position="58"/>
    </location>
</feature>
<evidence type="ECO:0000256" key="1">
    <source>
        <dbReference type="SAM" id="MobiDB-lite"/>
    </source>
</evidence>
<keyword evidence="2" id="KW-0812">Transmembrane</keyword>
<feature type="region of interest" description="Disordered" evidence="1">
    <location>
        <begin position="1"/>
        <end position="27"/>
    </location>
</feature>
<sequence>MGGDQLVSEQATRMRSGGSTHRDAPPPIDLVGHGRALARAALPALLIALLVGAAVFGLRTALTTKQYEATVIAQISTAGGVAPGDAYIEQLRAPFVGLANDATVLDSVLGQFDTGWDGPTLAAHTKFAPGPSPAILSVTVRADSPELAGKLARAMVVAVDQAATGQRAQEVEKQVAQIQAGIAAAKARNAAKDPDDPAQQTADAEVNAMVDEIAKLQVNGGSRLMMLSAPNQSTEPVAPKPLAESIVAGLFAFIVAAEAIVFARGRFGERPTDSWARRVARKYGAGYGRDAGSPSGFATSTAVALSRNVYRSGETLILLGTGTAVDVSAALPEIGADATYGWVNVQDMESEWWRTANLNEVVMAVVVVAAGSSDRALAERTLRELSELAVPTDLVLQTAAAPAAAI</sequence>
<keyword evidence="2" id="KW-1133">Transmembrane helix</keyword>
<evidence type="ECO:0008006" key="5">
    <source>
        <dbReference type="Google" id="ProtNLM"/>
    </source>
</evidence>
<proteinExistence type="predicted"/>
<protein>
    <recommendedName>
        <fullName evidence="5">Capsular polysaccharide biosynthesis protein</fullName>
    </recommendedName>
</protein>
<gene>
    <name evidence="3" type="ORF">ACFQS9_01035</name>
</gene>
<evidence type="ECO:0000313" key="4">
    <source>
        <dbReference type="Proteomes" id="UP001596484"/>
    </source>
</evidence>
<dbReference type="Proteomes" id="UP001596484">
    <property type="component" value="Unassembled WGS sequence"/>
</dbReference>